<dbReference type="GO" id="GO:0006935">
    <property type="term" value="P:chemotaxis"/>
    <property type="evidence" value="ECO:0007669"/>
    <property type="project" value="UniProtKB-KW"/>
</dbReference>
<evidence type="ECO:0000259" key="12">
    <source>
        <dbReference type="PROSITE" id="PS50885"/>
    </source>
</evidence>
<dbReference type="Proteomes" id="UP000011728">
    <property type="component" value="Chromosome"/>
</dbReference>
<dbReference type="InterPro" id="IPR004089">
    <property type="entry name" value="MCPsignal_dom"/>
</dbReference>
<evidence type="ECO:0000256" key="8">
    <source>
        <dbReference type="ARBA" id="ARBA00029447"/>
    </source>
</evidence>
<dbReference type="PROSITE" id="PS50885">
    <property type="entry name" value="HAMP"/>
    <property type="match status" value="1"/>
</dbReference>
<dbReference type="Pfam" id="PF00015">
    <property type="entry name" value="MCPsignal"/>
    <property type="match status" value="1"/>
</dbReference>
<evidence type="ECO:0000256" key="3">
    <source>
        <dbReference type="ARBA" id="ARBA00022500"/>
    </source>
</evidence>
<evidence type="ECO:0000313" key="14">
    <source>
        <dbReference type="Proteomes" id="UP000011728"/>
    </source>
</evidence>
<evidence type="ECO:0000256" key="4">
    <source>
        <dbReference type="ARBA" id="ARBA00022692"/>
    </source>
</evidence>
<dbReference type="InterPro" id="IPR029151">
    <property type="entry name" value="Sensor-like_sf"/>
</dbReference>
<dbReference type="OrthoDB" id="369336at2"/>
<feature type="transmembrane region" description="Helical" evidence="10">
    <location>
        <begin position="281"/>
        <end position="302"/>
    </location>
</feature>
<dbReference type="AlphaFoldDB" id="M1LXP8"/>
<proteinExistence type="inferred from homology"/>
<dbReference type="Pfam" id="PF02743">
    <property type="entry name" value="dCache_1"/>
    <property type="match status" value="1"/>
</dbReference>
<dbReference type="PATRIC" id="fig|931276.5.peg.4328"/>
<keyword evidence="5 10" id="KW-1133">Transmembrane helix</keyword>
<dbReference type="CDD" id="cd18773">
    <property type="entry name" value="PDC1_HK_sensor"/>
    <property type="match status" value="1"/>
</dbReference>
<dbReference type="InterPro" id="IPR033479">
    <property type="entry name" value="dCache_1"/>
</dbReference>
<reference evidence="13 14" key="1">
    <citation type="submission" date="2013-02" db="EMBL/GenBank/DDBJ databases">
        <title>Genome sequence of Clostridium saccharoperbutylacetonicum N1-4(HMT).</title>
        <authorList>
            <person name="Poehlein A."/>
            <person name="Daniel R."/>
        </authorList>
    </citation>
    <scope>NUCLEOTIDE SEQUENCE [LARGE SCALE GENOMIC DNA]</scope>
    <source>
        <strain evidence="14">N1-4(HMT)</strain>
    </source>
</reference>
<protein>
    <submittedName>
        <fullName evidence="13">Methyl-accepting chemotaxis sensory transducer with cache sensor</fullName>
    </submittedName>
</protein>
<dbReference type="Pfam" id="PF00672">
    <property type="entry name" value="HAMP"/>
    <property type="match status" value="1"/>
</dbReference>
<dbReference type="PANTHER" id="PTHR32089">
    <property type="entry name" value="METHYL-ACCEPTING CHEMOTAXIS PROTEIN MCPB"/>
    <property type="match status" value="1"/>
</dbReference>
<accession>M1LXP8</accession>
<dbReference type="STRING" id="36745.CLSAP_40640"/>
<evidence type="ECO:0000256" key="2">
    <source>
        <dbReference type="ARBA" id="ARBA00022475"/>
    </source>
</evidence>
<comment type="subcellular location">
    <subcellularLocation>
        <location evidence="1">Cell membrane</location>
        <topology evidence="1">Multi-pass membrane protein</topology>
    </subcellularLocation>
</comment>
<dbReference type="InterPro" id="IPR003660">
    <property type="entry name" value="HAMP_dom"/>
</dbReference>
<dbReference type="GO" id="GO:0007165">
    <property type="term" value="P:signal transduction"/>
    <property type="evidence" value="ECO:0007669"/>
    <property type="project" value="UniProtKB-KW"/>
</dbReference>
<keyword evidence="3" id="KW-0145">Chemotaxis</keyword>
<keyword evidence="2" id="KW-1003">Cell membrane</keyword>
<dbReference type="SMART" id="SM00283">
    <property type="entry name" value="MA"/>
    <property type="match status" value="1"/>
</dbReference>
<feature type="transmembrane region" description="Helical" evidence="10">
    <location>
        <begin position="7"/>
        <end position="30"/>
    </location>
</feature>
<name>M1LXP8_9CLOT</name>
<dbReference type="Gene3D" id="3.30.450.20">
    <property type="entry name" value="PAS domain"/>
    <property type="match status" value="1"/>
</dbReference>
<dbReference type="Gene3D" id="1.10.287.950">
    <property type="entry name" value="Methyl-accepting chemotaxis protein"/>
    <property type="match status" value="1"/>
</dbReference>
<dbReference type="CDD" id="cd06225">
    <property type="entry name" value="HAMP"/>
    <property type="match status" value="1"/>
</dbReference>
<dbReference type="PANTHER" id="PTHR32089:SF112">
    <property type="entry name" value="LYSOZYME-LIKE PROTEIN-RELATED"/>
    <property type="match status" value="1"/>
</dbReference>
<feature type="domain" description="Methyl-accepting transducer" evidence="11">
    <location>
        <begin position="376"/>
        <end position="640"/>
    </location>
</feature>
<evidence type="ECO:0000256" key="9">
    <source>
        <dbReference type="PROSITE-ProRule" id="PRU00284"/>
    </source>
</evidence>
<keyword evidence="4 10" id="KW-0812">Transmembrane</keyword>
<dbReference type="SMART" id="SM00304">
    <property type="entry name" value="HAMP"/>
    <property type="match status" value="1"/>
</dbReference>
<evidence type="ECO:0000256" key="1">
    <source>
        <dbReference type="ARBA" id="ARBA00004651"/>
    </source>
</evidence>
<dbReference type="RefSeq" id="WP_015394361.1">
    <property type="nucleotide sequence ID" value="NC_020291.1"/>
</dbReference>
<dbReference type="GO" id="GO:0005886">
    <property type="term" value="C:plasma membrane"/>
    <property type="evidence" value="ECO:0007669"/>
    <property type="project" value="UniProtKB-SubCell"/>
</dbReference>
<evidence type="ECO:0000256" key="5">
    <source>
        <dbReference type="ARBA" id="ARBA00022989"/>
    </source>
</evidence>
<evidence type="ECO:0000256" key="7">
    <source>
        <dbReference type="ARBA" id="ARBA00023224"/>
    </source>
</evidence>
<gene>
    <name evidence="13" type="ORF">Cspa_c42970</name>
</gene>
<evidence type="ECO:0000256" key="6">
    <source>
        <dbReference type="ARBA" id="ARBA00023136"/>
    </source>
</evidence>
<comment type="similarity">
    <text evidence="8">Belongs to the methyl-accepting chemotaxis (MCP) protein family.</text>
</comment>
<evidence type="ECO:0000256" key="10">
    <source>
        <dbReference type="SAM" id="Phobius"/>
    </source>
</evidence>
<dbReference type="SUPFAM" id="SSF103190">
    <property type="entry name" value="Sensory domain-like"/>
    <property type="match status" value="1"/>
</dbReference>
<evidence type="ECO:0000313" key="13">
    <source>
        <dbReference type="EMBL" id="AGF58050.1"/>
    </source>
</evidence>
<keyword evidence="6 10" id="KW-0472">Membrane</keyword>
<dbReference type="Gene3D" id="6.10.340.10">
    <property type="match status" value="1"/>
</dbReference>
<dbReference type="HOGENOM" id="CLU_000445_107_19_9"/>
<keyword evidence="14" id="KW-1185">Reference proteome</keyword>
<keyword evidence="7 9" id="KW-0807">Transducer</keyword>
<dbReference type="KEGG" id="csr:Cspa_c42970"/>
<organism evidence="13 14">
    <name type="scientific">Clostridium saccharoperbutylacetonicum N1-4(HMT)</name>
    <dbReference type="NCBI Taxonomy" id="931276"/>
    <lineage>
        <taxon>Bacteria</taxon>
        <taxon>Bacillati</taxon>
        <taxon>Bacillota</taxon>
        <taxon>Clostridia</taxon>
        <taxon>Eubacteriales</taxon>
        <taxon>Clostridiaceae</taxon>
        <taxon>Clostridium</taxon>
    </lineage>
</organism>
<evidence type="ECO:0000259" key="11">
    <source>
        <dbReference type="PROSITE" id="PS50111"/>
    </source>
</evidence>
<dbReference type="PROSITE" id="PS50111">
    <property type="entry name" value="CHEMOTAXIS_TRANSDUC_2"/>
    <property type="match status" value="1"/>
</dbReference>
<dbReference type="eggNOG" id="COG0840">
    <property type="taxonomic scope" value="Bacteria"/>
</dbReference>
<dbReference type="CDD" id="cd12912">
    <property type="entry name" value="PDC2_MCP_like"/>
    <property type="match status" value="1"/>
</dbReference>
<dbReference type="CDD" id="cd11386">
    <property type="entry name" value="MCP_signal"/>
    <property type="match status" value="1"/>
</dbReference>
<dbReference type="SUPFAM" id="SSF58104">
    <property type="entry name" value="Methyl-accepting chemotaxis protein (MCP) signaling domain"/>
    <property type="match status" value="1"/>
</dbReference>
<feature type="domain" description="HAMP" evidence="12">
    <location>
        <begin position="305"/>
        <end position="357"/>
    </location>
</feature>
<dbReference type="EMBL" id="CP004121">
    <property type="protein sequence ID" value="AGF58050.1"/>
    <property type="molecule type" value="Genomic_DNA"/>
</dbReference>
<sequence length="663" mass="72081">MKLKNKFIILFTIFAIVPLIISGIIVSSIVQNSNKKEAYSRLNEELLVSEQSMNGTIEMLKNLALDSQKDPTLIQYFNNTTSEELKEQVSNSFGDQLKRYGVFANIIVISGDERRLTDALKKGVDKDKSPMPDYLAKVKETKNLVVSSVRASNSTGRAIVAICVPILNNDKQIIGYVIYSVDLEKISDKYVTNIKIGSSGYIFAIQEDGTTALHPNKDEIFQKNFLDIGISKEVLSKKSGIGEYEYNGIKKIVAYDNNNDIGLIYLSVIPTAELMGTSKEVISLMGIIVLIALIISVIFAVIMSKRFTNSINSVVKAMGFIDEGDFTTKIEVKSNDEVGIMGTKINNTMEKLRFSISGVKESSGEVSDLSNTLTNNSKEMSVAANEVSTAIGEIANGAMDQTRQLLDITKQLDMFNDELNDIHDKISNVNISSKKAEDKAVLGKNFIGSLTKSVNDVKQSFTLVTNKINGLGSTVSEIGKITDSINEISEQTNLLALNAAIEAARAGEQGKGFAVVADEVRKLAEESSKSASEIMNLINLVSGETKEVIVTSNGMNDLISEQAQVIEKTIESFDTILKSVQDITPVVDETYNSVKNAIKAKDIVVGKVEGVASVAEEVSASTEEISASAEEMVASIEEVSGVAVQLDKSVERLVDKIDGFKVI</sequence>